<dbReference type="EMBL" id="JACKWZ010000040">
    <property type="protein sequence ID" value="KAF9419726.1"/>
    <property type="molecule type" value="Genomic_DNA"/>
</dbReference>
<organism evidence="5 6">
    <name type="scientific">Spodoptera exigua</name>
    <name type="common">Beet armyworm</name>
    <name type="synonym">Noctua fulgens</name>
    <dbReference type="NCBI Taxonomy" id="7107"/>
    <lineage>
        <taxon>Eukaryota</taxon>
        <taxon>Metazoa</taxon>
        <taxon>Ecdysozoa</taxon>
        <taxon>Arthropoda</taxon>
        <taxon>Hexapoda</taxon>
        <taxon>Insecta</taxon>
        <taxon>Pterygota</taxon>
        <taxon>Neoptera</taxon>
        <taxon>Endopterygota</taxon>
        <taxon>Lepidoptera</taxon>
        <taxon>Glossata</taxon>
        <taxon>Ditrysia</taxon>
        <taxon>Noctuoidea</taxon>
        <taxon>Noctuidae</taxon>
        <taxon>Amphipyrinae</taxon>
        <taxon>Spodoptera</taxon>
    </lineage>
</organism>
<dbReference type="PANTHER" id="PTHR43963:SF4">
    <property type="entry name" value="CARBONYL REDUCTASE (NADPH)"/>
    <property type="match status" value="1"/>
</dbReference>
<dbReference type="AlphaFoldDB" id="A0A835GMX3"/>
<comment type="similarity">
    <text evidence="1 4">Belongs to the short-chain dehydrogenases/reductases (SDR) family.</text>
</comment>
<evidence type="ECO:0000256" key="2">
    <source>
        <dbReference type="ARBA" id="ARBA00022857"/>
    </source>
</evidence>
<evidence type="ECO:0000256" key="1">
    <source>
        <dbReference type="ARBA" id="ARBA00006484"/>
    </source>
</evidence>
<accession>A0A835GMX3</accession>
<dbReference type="Proteomes" id="UP000648187">
    <property type="component" value="Unassembled WGS sequence"/>
</dbReference>
<dbReference type="InterPro" id="IPR002347">
    <property type="entry name" value="SDR_fam"/>
</dbReference>
<dbReference type="PRINTS" id="PR00080">
    <property type="entry name" value="SDRFAMILY"/>
</dbReference>
<dbReference type="SUPFAM" id="SSF51735">
    <property type="entry name" value="NAD(P)-binding Rossmann-fold domains"/>
    <property type="match status" value="1"/>
</dbReference>
<evidence type="ECO:0000256" key="4">
    <source>
        <dbReference type="RuleBase" id="RU000363"/>
    </source>
</evidence>
<gene>
    <name evidence="5" type="ORF">HW555_003845</name>
</gene>
<dbReference type="GO" id="GO:0004090">
    <property type="term" value="F:carbonyl reductase (NADPH) activity"/>
    <property type="evidence" value="ECO:0007669"/>
    <property type="project" value="TreeGrafter"/>
</dbReference>
<keyword evidence="2" id="KW-0521">NADP</keyword>
<dbReference type="PANTHER" id="PTHR43963">
    <property type="entry name" value="CARBONYL REDUCTASE 1-RELATED"/>
    <property type="match status" value="1"/>
</dbReference>
<proteinExistence type="inferred from homology"/>
<protein>
    <submittedName>
        <fullName evidence="5">Uncharacterized protein</fullName>
    </submittedName>
</protein>
<dbReference type="Pfam" id="PF00106">
    <property type="entry name" value="adh_short"/>
    <property type="match status" value="2"/>
</dbReference>
<evidence type="ECO:0000313" key="6">
    <source>
        <dbReference type="Proteomes" id="UP000648187"/>
    </source>
</evidence>
<evidence type="ECO:0000256" key="3">
    <source>
        <dbReference type="ARBA" id="ARBA00023002"/>
    </source>
</evidence>
<keyword evidence="6" id="KW-1185">Reference proteome</keyword>
<name>A0A835GMX3_SPOEX</name>
<dbReference type="InterPro" id="IPR036291">
    <property type="entry name" value="NAD(P)-bd_dom_sf"/>
</dbReference>
<comment type="caution">
    <text evidence="5">The sequence shown here is derived from an EMBL/GenBank/DDBJ whole genome shotgun (WGS) entry which is preliminary data.</text>
</comment>
<dbReference type="PRINTS" id="PR00081">
    <property type="entry name" value="GDHRDH"/>
</dbReference>
<keyword evidence="3" id="KW-0560">Oxidoreductase</keyword>
<reference evidence="5" key="1">
    <citation type="submission" date="2020-08" db="EMBL/GenBank/DDBJ databases">
        <title>Spodoptera exigua strain:BAW_Kor-Di-RS1 Genome sequencing and assembly.</title>
        <authorList>
            <person name="Kim J."/>
            <person name="Nam H.Y."/>
            <person name="Kwon M."/>
            <person name="Choi J.H."/>
            <person name="Cho S.R."/>
            <person name="Kim G.-H."/>
        </authorList>
    </citation>
    <scope>NUCLEOTIDE SEQUENCE</scope>
    <source>
        <strain evidence="5">BAW_Kor-Di-RS1</strain>
        <tissue evidence="5">Whole-body</tissue>
    </source>
</reference>
<sequence>MSLYASFIAYQNYTADPVSFCFFSGYWNPHTFNYTKMSVKKVAVVTGANKGLGYCIVKKLCDKYNGKVYLTSRDEQRGRKACDELKKMGLDPFFHQLDVTNKESVNNFVKHIRQENEEVEILINNAAILFLKDAPEPKNFQAEQTISINFTALVDFTEAILPFMKNGGKIVNITSSSGHLCRIPSEELRNKFQSENLTVEELKTLVNSYVEDVQQDKEIVKGWGDSPYVVSKVAVNAYTFILHRRLTPKGITVNCVHPGYVMSDMTRGGGSITPDDAANVPVQLALTPCGAGLYVWHSGKAVPWDGPDPRVYIDGRT</sequence>
<evidence type="ECO:0000313" key="5">
    <source>
        <dbReference type="EMBL" id="KAF9419726.1"/>
    </source>
</evidence>
<dbReference type="Gene3D" id="3.40.50.720">
    <property type="entry name" value="NAD(P)-binding Rossmann-like Domain"/>
    <property type="match status" value="1"/>
</dbReference>